<comment type="caution">
    <text evidence="8">The sequence shown here is derived from an EMBL/GenBank/DDBJ whole genome shotgun (WGS) entry which is preliminary data.</text>
</comment>
<evidence type="ECO:0000313" key="9">
    <source>
        <dbReference type="Proteomes" id="UP000516437"/>
    </source>
</evidence>
<organism evidence="8 9">
    <name type="scientific">Morella rubra</name>
    <name type="common">Chinese bayberry</name>
    <dbReference type="NCBI Taxonomy" id="262757"/>
    <lineage>
        <taxon>Eukaryota</taxon>
        <taxon>Viridiplantae</taxon>
        <taxon>Streptophyta</taxon>
        <taxon>Embryophyta</taxon>
        <taxon>Tracheophyta</taxon>
        <taxon>Spermatophyta</taxon>
        <taxon>Magnoliopsida</taxon>
        <taxon>eudicotyledons</taxon>
        <taxon>Gunneridae</taxon>
        <taxon>Pentapetalae</taxon>
        <taxon>rosids</taxon>
        <taxon>fabids</taxon>
        <taxon>Fagales</taxon>
        <taxon>Myricaceae</taxon>
        <taxon>Morella</taxon>
    </lineage>
</organism>
<keyword evidence="2 6" id="KW-0812">Transmembrane</keyword>
<name>A0A6A1VIV2_9ROSI</name>
<accession>A0A6A1VIV2</accession>
<evidence type="ECO:0000313" key="8">
    <source>
        <dbReference type="EMBL" id="KAB1212829.1"/>
    </source>
</evidence>
<evidence type="ECO:0000256" key="4">
    <source>
        <dbReference type="ARBA" id="ARBA00023136"/>
    </source>
</evidence>
<feature type="compositionally biased region" description="Polar residues" evidence="5">
    <location>
        <begin position="7"/>
        <end position="21"/>
    </location>
</feature>
<feature type="transmembrane region" description="Helical" evidence="6">
    <location>
        <begin position="472"/>
        <end position="492"/>
    </location>
</feature>
<feature type="transmembrane region" description="Helical" evidence="6">
    <location>
        <begin position="355"/>
        <end position="377"/>
    </location>
</feature>
<protein>
    <submittedName>
        <fullName evidence="8">Organic cation/carnitine transporter 3</fullName>
    </submittedName>
</protein>
<reference evidence="8 9" key="1">
    <citation type="journal article" date="2019" name="Plant Biotechnol. J.">
        <title>The red bayberry genome and genetic basis of sex determination.</title>
        <authorList>
            <person name="Jia H.M."/>
            <person name="Jia H.J."/>
            <person name="Cai Q.L."/>
            <person name="Wang Y."/>
            <person name="Zhao H.B."/>
            <person name="Yang W.F."/>
            <person name="Wang G.Y."/>
            <person name="Li Y.H."/>
            <person name="Zhan D.L."/>
            <person name="Shen Y.T."/>
            <person name="Niu Q.F."/>
            <person name="Chang L."/>
            <person name="Qiu J."/>
            <person name="Zhao L."/>
            <person name="Xie H.B."/>
            <person name="Fu W.Y."/>
            <person name="Jin J."/>
            <person name="Li X.W."/>
            <person name="Jiao Y."/>
            <person name="Zhou C.C."/>
            <person name="Tu T."/>
            <person name="Chai C.Y."/>
            <person name="Gao J.L."/>
            <person name="Fan L.J."/>
            <person name="van de Weg E."/>
            <person name="Wang J.Y."/>
            <person name="Gao Z.S."/>
        </authorList>
    </citation>
    <scope>NUCLEOTIDE SEQUENCE [LARGE SCALE GENOMIC DNA]</scope>
    <source>
        <tissue evidence="8">Leaves</tissue>
    </source>
</reference>
<feature type="domain" description="Major facilitator superfamily (MFS) profile" evidence="7">
    <location>
        <begin position="47"/>
        <end position="496"/>
    </location>
</feature>
<dbReference type="Proteomes" id="UP000516437">
    <property type="component" value="Chromosome 5"/>
</dbReference>
<evidence type="ECO:0000256" key="1">
    <source>
        <dbReference type="ARBA" id="ARBA00004141"/>
    </source>
</evidence>
<keyword evidence="9" id="KW-1185">Reference proteome</keyword>
<dbReference type="InterPro" id="IPR005828">
    <property type="entry name" value="MFS_sugar_transport-like"/>
</dbReference>
<dbReference type="GO" id="GO:0016020">
    <property type="term" value="C:membrane"/>
    <property type="evidence" value="ECO:0007669"/>
    <property type="project" value="UniProtKB-SubCell"/>
</dbReference>
<feature type="transmembrane region" description="Helical" evidence="6">
    <location>
        <begin position="449"/>
        <end position="466"/>
    </location>
</feature>
<dbReference type="Gene3D" id="1.20.1250.20">
    <property type="entry name" value="MFS general substrate transporter like domains"/>
    <property type="match status" value="1"/>
</dbReference>
<dbReference type="EMBL" id="RXIC02000023">
    <property type="protein sequence ID" value="KAB1212829.1"/>
    <property type="molecule type" value="Genomic_DNA"/>
</dbReference>
<dbReference type="PROSITE" id="PS50850">
    <property type="entry name" value="MFS"/>
    <property type="match status" value="1"/>
</dbReference>
<feature type="transmembrane region" description="Helical" evidence="6">
    <location>
        <begin position="384"/>
        <end position="404"/>
    </location>
</feature>
<feature type="transmembrane region" description="Helical" evidence="6">
    <location>
        <begin position="117"/>
        <end position="141"/>
    </location>
</feature>
<dbReference type="OrthoDB" id="5296287at2759"/>
<feature type="transmembrane region" description="Helical" evidence="6">
    <location>
        <begin position="211"/>
        <end position="229"/>
    </location>
</feature>
<dbReference type="Pfam" id="PF00083">
    <property type="entry name" value="Sugar_tr"/>
    <property type="match status" value="1"/>
</dbReference>
<keyword evidence="3 6" id="KW-1133">Transmembrane helix</keyword>
<dbReference type="PANTHER" id="PTHR24064">
    <property type="entry name" value="SOLUTE CARRIER FAMILY 22 MEMBER"/>
    <property type="match status" value="1"/>
</dbReference>
<feature type="transmembrane region" description="Helical" evidence="6">
    <location>
        <begin position="416"/>
        <end position="437"/>
    </location>
</feature>
<feature type="transmembrane region" description="Helical" evidence="6">
    <location>
        <begin position="186"/>
        <end position="204"/>
    </location>
</feature>
<proteinExistence type="predicted"/>
<evidence type="ECO:0000256" key="3">
    <source>
        <dbReference type="ARBA" id="ARBA00022989"/>
    </source>
</evidence>
<dbReference type="AlphaFoldDB" id="A0A6A1VIV2"/>
<evidence type="ECO:0000256" key="5">
    <source>
        <dbReference type="SAM" id="MobiDB-lite"/>
    </source>
</evidence>
<feature type="transmembrane region" description="Helical" evidence="6">
    <location>
        <begin position="323"/>
        <end position="343"/>
    </location>
</feature>
<dbReference type="SUPFAM" id="SSF103473">
    <property type="entry name" value="MFS general substrate transporter"/>
    <property type="match status" value="1"/>
</dbReference>
<evidence type="ECO:0000259" key="7">
    <source>
        <dbReference type="PROSITE" id="PS50850"/>
    </source>
</evidence>
<dbReference type="InterPro" id="IPR036259">
    <property type="entry name" value="MFS_trans_sf"/>
</dbReference>
<feature type="transmembrane region" description="Helical" evidence="6">
    <location>
        <begin position="153"/>
        <end position="180"/>
    </location>
</feature>
<comment type="subcellular location">
    <subcellularLocation>
        <location evidence="1">Membrane</location>
        <topology evidence="1">Multi-pass membrane protein</topology>
    </subcellularLocation>
</comment>
<gene>
    <name evidence="8" type="ORF">CJ030_MR5G010129</name>
</gene>
<dbReference type="InterPro" id="IPR020846">
    <property type="entry name" value="MFS_dom"/>
</dbReference>
<dbReference type="GO" id="GO:0022857">
    <property type="term" value="F:transmembrane transporter activity"/>
    <property type="evidence" value="ECO:0007669"/>
    <property type="project" value="InterPro"/>
</dbReference>
<feature type="region of interest" description="Disordered" evidence="5">
    <location>
        <begin position="1"/>
        <end position="26"/>
    </location>
</feature>
<sequence length="548" mass="60288">MAERTPLLSQADSAESGSTQAPEKHLPSLDSSIERCIGDFGWGQFLQAVLVSIAWTFDAQQTFISVFTDAQPTWHCTQLQDESCNSVSNICHLSKNSWAWDWPVDSSIVSAWELECAASFVTGLAASSFFMGCLLGGLVLSTLADTLLGRKNMLFLSCLMMSLSSLLTIFCTNIWVYSALRFVCGFFRSTIGTCALVLTTELVGRRWRGQVGIIGFFCFTIGFLSLPAIAYMNRGSPWSSLYLWTSIPAVFYSILVRFFVHESPRWLLVRGREEEAMATLKSIASTNHSSSSIWNFSGVPFEQKTSNTSLYSAIKILLEKRWALRRLSAVMGIGFGVGLVYYGMPLGLGNLAFNLYLSVTLNALSEIPSSLLTFLLIGKLNRRTSVLFFTLLSGVCSIMCVFKGKLWKRLQIGLELASFFSACTAFNILLIFTIEMFPTCVRNSAMSMVRQALVLGGVFCPMLIAAGRGNGLSSYGVFGLVIGSCGLLAACLPETRGRALCDTMEEEEARKGIAACDGLVMYSPRTIGFSFYGLPKMWRSLVMVDSMY</sequence>
<feature type="transmembrane region" description="Helical" evidence="6">
    <location>
        <begin position="241"/>
        <end position="260"/>
    </location>
</feature>
<evidence type="ECO:0000256" key="6">
    <source>
        <dbReference type="SAM" id="Phobius"/>
    </source>
</evidence>
<evidence type="ECO:0000256" key="2">
    <source>
        <dbReference type="ARBA" id="ARBA00022692"/>
    </source>
</evidence>
<keyword evidence="4 6" id="KW-0472">Membrane</keyword>